<dbReference type="GO" id="GO:0003677">
    <property type="term" value="F:DNA binding"/>
    <property type="evidence" value="ECO:0007669"/>
    <property type="project" value="UniProtKB-KW"/>
</dbReference>
<organism evidence="6 7">
    <name type="scientific">Limosilactobacillus reuteri</name>
    <name type="common">Lactobacillus reuteri</name>
    <dbReference type="NCBI Taxonomy" id="1598"/>
    <lineage>
        <taxon>Bacteria</taxon>
        <taxon>Bacillati</taxon>
        <taxon>Bacillota</taxon>
        <taxon>Bacilli</taxon>
        <taxon>Lactobacillales</taxon>
        <taxon>Lactobacillaceae</taxon>
        <taxon>Limosilactobacillus</taxon>
    </lineage>
</organism>
<dbReference type="Gene3D" id="1.10.10.10">
    <property type="entry name" value="Winged helix-like DNA-binding domain superfamily/Winged helix DNA-binding domain"/>
    <property type="match status" value="1"/>
</dbReference>
<evidence type="ECO:0000313" key="7">
    <source>
        <dbReference type="Proteomes" id="UP001217945"/>
    </source>
</evidence>
<dbReference type="Gene3D" id="3.30.450.40">
    <property type="match status" value="1"/>
</dbReference>
<feature type="domain" description="HTH iclR-type" evidence="4">
    <location>
        <begin position="6"/>
        <end position="66"/>
    </location>
</feature>
<dbReference type="GO" id="GO:0003700">
    <property type="term" value="F:DNA-binding transcription factor activity"/>
    <property type="evidence" value="ECO:0007669"/>
    <property type="project" value="TreeGrafter"/>
</dbReference>
<keyword evidence="1" id="KW-0805">Transcription regulation</keyword>
<dbReference type="Proteomes" id="UP001217945">
    <property type="component" value="Unassembled WGS sequence"/>
</dbReference>
<protein>
    <submittedName>
        <fullName evidence="6">IclR family transcriptional regulator C-terminal domain-containing protein</fullName>
    </submittedName>
</protein>
<proteinExistence type="predicted"/>
<sequence length="245" mass="27913">MNDNFSTTLVKAQQIKDYIKKQENGCTLTEIAKNVKLNKTTTYRLLQTLVTLKDLIKVNRRYYLNQHFNANYLPVGWLASRIVQPLVNKYELSAFLGMPFNQQLVITQVFAFEKRLNDFHQLGKAQAFNTSAMGKCALAFMNQTVQTDVLTRTKLQTQTKNSLTDQNSLAYSLQIIKDQGYALDDEEVELENRCLAVPVFDKNEQLVGTLGVLGTKTTLQRRKINKLVHDLQIASSQLTGQIFNN</sequence>
<dbReference type="SUPFAM" id="SSF55781">
    <property type="entry name" value="GAF domain-like"/>
    <property type="match status" value="1"/>
</dbReference>
<dbReference type="InterPro" id="IPR050707">
    <property type="entry name" value="HTH_MetabolicPath_Reg"/>
</dbReference>
<dbReference type="SUPFAM" id="SSF46785">
    <property type="entry name" value="Winged helix' DNA-binding domain"/>
    <property type="match status" value="1"/>
</dbReference>
<evidence type="ECO:0000259" key="5">
    <source>
        <dbReference type="PROSITE" id="PS51078"/>
    </source>
</evidence>
<dbReference type="InterPro" id="IPR005471">
    <property type="entry name" value="Tscrpt_reg_IclR_N"/>
</dbReference>
<dbReference type="InterPro" id="IPR036390">
    <property type="entry name" value="WH_DNA-bd_sf"/>
</dbReference>
<dbReference type="RefSeq" id="WP_003669760.1">
    <property type="nucleotide sequence ID" value="NZ_CAKMAK010000002.1"/>
</dbReference>
<evidence type="ECO:0000259" key="4">
    <source>
        <dbReference type="PROSITE" id="PS51077"/>
    </source>
</evidence>
<dbReference type="PROSITE" id="PS51077">
    <property type="entry name" value="HTH_ICLR"/>
    <property type="match status" value="1"/>
</dbReference>
<gene>
    <name evidence="6" type="ORF">PSQ53_04700</name>
</gene>
<dbReference type="AlphaFoldDB" id="A0A1S9AEM2"/>
<dbReference type="InterPro" id="IPR029016">
    <property type="entry name" value="GAF-like_dom_sf"/>
</dbReference>
<evidence type="ECO:0000256" key="3">
    <source>
        <dbReference type="ARBA" id="ARBA00023163"/>
    </source>
</evidence>
<evidence type="ECO:0000256" key="1">
    <source>
        <dbReference type="ARBA" id="ARBA00023015"/>
    </source>
</evidence>
<dbReference type="PANTHER" id="PTHR30136">
    <property type="entry name" value="HELIX-TURN-HELIX TRANSCRIPTIONAL REGULATOR, ICLR FAMILY"/>
    <property type="match status" value="1"/>
</dbReference>
<dbReference type="EMBL" id="JAQTKT010000001">
    <property type="protein sequence ID" value="MDD1382254.1"/>
    <property type="molecule type" value="Genomic_DNA"/>
</dbReference>
<keyword evidence="3" id="KW-0804">Transcription</keyword>
<dbReference type="GO" id="GO:0045892">
    <property type="term" value="P:negative regulation of DNA-templated transcription"/>
    <property type="evidence" value="ECO:0007669"/>
    <property type="project" value="TreeGrafter"/>
</dbReference>
<dbReference type="InterPro" id="IPR014757">
    <property type="entry name" value="Tscrpt_reg_IclR_C"/>
</dbReference>
<dbReference type="PROSITE" id="PS51078">
    <property type="entry name" value="ICLR_ED"/>
    <property type="match status" value="1"/>
</dbReference>
<evidence type="ECO:0000313" key="6">
    <source>
        <dbReference type="EMBL" id="MDD1382254.1"/>
    </source>
</evidence>
<dbReference type="Pfam" id="PF01614">
    <property type="entry name" value="IclR_C"/>
    <property type="match status" value="1"/>
</dbReference>
<accession>A0A1S9AEM2</accession>
<reference evidence="6" key="1">
    <citation type="submission" date="2023-02" db="EMBL/GenBank/DDBJ databases">
        <title>Complete genome sequence of Limosilactobacillus reuteri SRCM217616 isolated from Bos taurus feces.</title>
        <authorList>
            <person name="Yang H.-G."/>
            <person name="Kim J.-W."/>
            <person name="Ha G.-S."/>
            <person name="Yang H.-J."/>
            <person name="Jeong D.-Y."/>
        </authorList>
    </citation>
    <scope>NUCLEOTIDE SEQUENCE</scope>
    <source>
        <strain evidence="6">SRCM217616</strain>
    </source>
</reference>
<dbReference type="Pfam" id="PF09339">
    <property type="entry name" value="HTH_IclR"/>
    <property type="match status" value="1"/>
</dbReference>
<name>A0A1S9AEM2_LIMRT</name>
<keyword evidence="2" id="KW-0238">DNA-binding</keyword>
<comment type="caution">
    <text evidence="6">The sequence shown here is derived from an EMBL/GenBank/DDBJ whole genome shotgun (WGS) entry which is preliminary data.</text>
</comment>
<dbReference type="InterPro" id="IPR036388">
    <property type="entry name" value="WH-like_DNA-bd_sf"/>
</dbReference>
<dbReference type="PANTHER" id="PTHR30136:SF35">
    <property type="entry name" value="HTH-TYPE TRANSCRIPTIONAL REGULATOR RV1719"/>
    <property type="match status" value="1"/>
</dbReference>
<feature type="domain" description="IclR-ED" evidence="5">
    <location>
        <begin position="60"/>
        <end position="244"/>
    </location>
</feature>
<evidence type="ECO:0000256" key="2">
    <source>
        <dbReference type="ARBA" id="ARBA00023125"/>
    </source>
</evidence>